<comment type="caution">
    <text evidence="1">The sequence shown here is derived from an EMBL/GenBank/DDBJ whole genome shotgun (WGS) entry which is preliminary data.</text>
</comment>
<accession>A0AC60PG36</accession>
<dbReference type="Proteomes" id="UP000805193">
    <property type="component" value="Unassembled WGS sequence"/>
</dbReference>
<gene>
    <name evidence="1" type="ORF">HPB47_004322</name>
</gene>
<keyword evidence="2" id="KW-1185">Reference proteome</keyword>
<name>A0AC60PG36_IXOPE</name>
<feature type="non-terminal residue" evidence="1">
    <location>
        <position position="1"/>
    </location>
</feature>
<proteinExistence type="predicted"/>
<organism evidence="1 2">
    <name type="scientific">Ixodes persulcatus</name>
    <name type="common">Taiga tick</name>
    <dbReference type="NCBI Taxonomy" id="34615"/>
    <lineage>
        <taxon>Eukaryota</taxon>
        <taxon>Metazoa</taxon>
        <taxon>Ecdysozoa</taxon>
        <taxon>Arthropoda</taxon>
        <taxon>Chelicerata</taxon>
        <taxon>Arachnida</taxon>
        <taxon>Acari</taxon>
        <taxon>Parasitiformes</taxon>
        <taxon>Ixodida</taxon>
        <taxon>Ixodoidea</taxon>
        <taxon>Ixodidae</taxon>
        <taxon>Ixodinae</taxon>
        <taxon>Ixodes</taxon>
    </lineage>
</organism>
<evidence type="ECO:0000313" key="1">
    <source>
        <dbReference type="EMBL" id="KAG0419168.1"/>
    </source>
</evidence>
<evidence type="ECO:0000313" key="2">
    <source>
        <dbReference type="Proteomes" id="UP000805193"/>
    </source>
</evidence>
<feature type="non-terminal residue" evidence="1">
    <location>
        <position position="56"/>
    </location>
</feature>
<sequence length="56" mass="6230">LQIQVEDLSVDVGDVIHGVSLMIAMYWAFDIQYATGINSTLALFERTMGLNETPLE</sequence>
<reference evidence="1 2" key="1">
    <citation type="journal article" date="2020" name="Cell">
        <title>Large-Scale Comparative Analyses of Tick Genomes Elucidate Their Genetic Diversity and Vector Capacities.</title>
        <authorList>
            <consortium name="Tick Genome and Microbiome Consortium (TIGMIC)"/>
            <person name="Jia N."/>
            <person name="Wang J."/>
            <person name="Shi W."/>
            <person name="Du L."/>
            <person name="Sun Y."/>
            <person name="Zhan W."/>
            <person name="Jiang J.F."/>
            <person name="Wang Q."/>
            <person name="Zhang B."/>
            <person name="Ji P."/>
            <person name="Bell-Sakyi L."/>
            <person name="Cui X.M."/>
            <person name="Yuan T.T."/>
            <person name="Jiang B.G."/>
            <person name="Yang W.F."/>
            <person name="Lam T.T."/>
            <person name="Chang Q.C."/>
            <person name="Ding S.J."/>
            <person name="Wang X.J."/>
            <person name="Zhu J.G."/>
            <person name="Ruan X.D."/>
            <person name="Zhao L."/>
            <person name="Wei J.T."/>
            <person name="Ye R.Z."/>
            <person name="Que T.C."/>
            <person name="Du C.H."/>
            <person name="Zhou Y.H."/>
            <person name="Cheng J.X."/>
            <person name="Dai P.F."/>
            <person name="Guo W.B."/>
            <person name="Han X.H."/>
            <person name="Huang E.J."/>
            <person name="Li L.F."/>
            <person name="Wei W."/>
            <person name="Gao Y.C."/>
            <person name="Liu J.Z."/>
            <person name="Shao H.Z."/>
            <person name="Wang X."/>
            <person name="Wang C.C."/>
            <person name="Yang T.C."/>
            <person name="Huo Q.B."/>
            <person name="Li W."/>
            <person name="Chen H.Y."/>
            <person name="Chen S.E."/>
            <person name="Zhou L.G."/>
            <person name="Ni X.B."/>
            <person name="Tian J.H."/>
            <person name="Sheng Y."/>
            <person name="Liu T."/>
            <person name="Pan Y.S."/>
            <person name="Xia L.Y."/>
            <person name="Li J."/>
            <person name="Zhao F."/>
            <person name="Cao W.C."/>
        </authorList>
    </citation>
    <scope>NUCLEOTIDE SEQUENCE [LARGE SCALE GENOMIC DNA]</scope>
    <source>
        <strain evidence="1">Iper-2018</strain>
    </source>
</reference>
<protein>
    <submittedName>
        <fullName evidence="1">Uncharacterized protein</fullName>
    </submittedName>
</protein>
<dbReference type="EMBL" id="JABSTQ010010654">
    <property type="protein sequence ID" value="KAG0419168.1"/>
    <property type="molecule type" value="Genomic_DNA"/>
</dbReference>